<evidence type="ECO:0000256" key="1">
    <source>
        <dbReference type="ARBA" id="ARBA00006987"/>
    </source>
</evidence>
<dbReference type="InterPro" id="IPR005064">
    <property type="entry name" value="BUG"/>
</dbReference>
<dbReference type="Pfam" id="PF03401">
    <property type="entry name" value="TctC"/>
    <property type="match status" value="1"/>
</dbReference>
<evidence type="ECO:0000313" key="3">
    <source>
        <dbReference type="EMBL" id="TQM45336.1"/>
    </source>
</evidence>
<keyword evidence="2" id="KW-0732">Signal</keyword>
<gene>
    <name evidence="3" type="ORF">FB388_2736</name>
</gene>
<evidence type="ECO:0000313" key="4">
    <source>
        <dbReference type="Proteomes" id="UP000319818"/>
    </source>
</evidence>
<dbReference type="Gene3D" id="3.40.190.10">
    <property type="entry name" value="Periplasmic binding protein-like II"/>
    <property type="match status" value="1"/>
</dbReference>
<reference evidence="3 4" key="1">
    <citation type="submission" date="2019-06" db="EMBL/GenBank/DDBJ databases">
        <title>Sequencing the genomes of 1000 actinobacteria strains.</title>
        <authorList>
            <person name="Klenk H.-P."/>
        </authorList>
    </citation>
    <scope>NUCLEOTIDE SEQUENCE [LARGE SCALE GENOMIC DNA]</scope>
    <source>
        <strain evidence="3 4">DSM 45511</strain>
    </source>
</reference>
<dbReference type="RefSeq" id="WP_142100841.1">
    <property type="nucleotide sequence ID" value="NZ_VFPH01000001.1"/>
</dbReference>
<comment type="caution">
    <text evidence="3">The sequence shown here is derived from an EMBL/GenBank/DDBJ whole genome shotgun (WGS) entry which is preliminary data.</text>
</comment>
<protein>
    <submittedName>
        <fullName evidence="3">Tripartite-type tricarboxylate transporter receptor subunit TctC</fullName>
    </submittedName>
</protein>
<dbReference type="OrthoDB" id="9780943at2"/>
<name>A0A543GGZ1_9PSEU</name>
<dbReference type="CDD" id="cd07012">
    <property type="entry name" value="PBP2_Bug_TTT"/>
    <property type="match status" value="1"/>
</dbReference>
<dbReference type="InterPro" id="IPR042100">
    <property type="entry name" value="Bug_dom1"/>
</dbReference>
<dbReference type="PANTHER" id="PTHR42928">
    <property type="entry name" value="TRICARBOXYLATE-BINDING PROTEIN"/>
    <property type="match status" value="1"/>
</dbReference>
<evidence type="ECO:0000256" key="2">
    <source>
        <dbReference type="SAM" id="SignalP"/>
    </source>
</evidence>
<dbReference type="PANTHER" id="PTHR42928:SF5">
    <property type="entry name" value="BLR1237 PROTEIN"/>
    <property type="match status" value="1"/>
</dbReference>
<dbReference type="PIRSF" id="PIRSF017082">
    <property type="entry name" value="YflP"/>
    <property type="match status" value="1"/>
</dbReference>
<keyword evidence="4" id="KW-1185">Reference proteome</keyword>
<dbReference type="Gene3D" id="3.40.190.150">
    <property type="entry name" value="Bordetella uptake gene, domain 1"/>
    <property type="match status" value="1"/>
</dbReference>
<dbReference type="PROSITE" id="PS51257">
    <property type="entry name" value="PROKAR_LIPOPROTEIN"/>
    <property type="match status" value="1"/>
</dbReference>
<feature type="chain" id="PRO_5038678521" evidence="2">
    <location>
        <begin position="28"/>
        <end position="339"/>
    </location>
</feature>
<dbReference type="SUPFAM" id="SSF53850">
    <property type="entry name" value="Periplasmic binding protein-like II"/>
    <property type="match status" value="1"/>
</dbReference>
<comment type="similarity">
    <text evidence="1">Belongs to the UPF0065 (bug) family.</text>
</comment>
<dbReference type="Proteomes" id="UP000319818">
    <property type="component" value="Unassembled WGS sequence"/>
</dbReference>
<organism evidence="3 4">
    <name type="scientific">Pseudonocardia cypriaca</name>
    <dbReference type="NCBI Taxonomy" id="882449"/>
    <lineage>
        <taxon>Bacteria</taxon>
        <taxon>Bacillati</taxon>
        <taxon>Actinomycetota</taxon>
        <taxon>Actinomycetes</taxon>
        <taxon>Pseudonocardiales</taxon>
        <taxon>Pseudonocardiaceae</taxon>
        <taxon>Pseudonocardia</taxon>
    </lineage>
</organism>
<keyword evidence="3" id="KW-0675">Receptor</keyword>
<dbReference type="EMBL" id="VFPH01000001">
    <property type="protein sequence ID" value="TQM45336.1"/>
    <property type="molecule type" value="Genomic_DNA"/>
</dbReference>
<proteinExistence type="inferred from homology"/>
<feature type="signal peptide" evidence="2">
    <location>
        <begin position="1"/>
        <end position="27"/>
    </location>
</feature>
<accession>A0A543GGZ1</accession>
<sequence>MTRTAAGRCWPAIGLGLALAVSLTACGGNLGSGGSAGSGTAEFPGGEPVTILVGADPGGSTDLIARALAEPASDDLGVPVVVENRPGANGAIAARELATAAPDGHRLMIFNGSLAYITPLAVSPEEAVDMADYEIITGVSQDDYVLVTAPSSGLRTVQDLVNAGRPITYGTTGVGTGSELSQALLFHQAGVPASAVPFDGGSPTLTAVLGGQVDVGSIQLGEAVEQIRAGTLTPIVTFARQRPSYLPDTPTAVEAGYDVPVQQSRAVAAPKGTPPAVLDRLRASFQKAFADDAYRRFNTDNQLTPNEVGGEELRGQWTGNLDSYRQVTEQYGIRLGGER</sequence>
<dbReference type="AlphaFoldDB" id="A0A543GGZ1"/>